<accession>A0ABD0VAJ3</accession>
<dbReference type="CDD" id="cd11291">
    <property type="entry name" value="gelsolin_S6_like"/>
    <property type="match status" value="1"/>
</dbReference>
<dbReference type="InterPro" id="IPR029006">
    <property type="entry name" value="ADF-H/Gelsolin-like_dom_sf"/>
</dbReference>
<name>A0ABD0VAJ3_DENTH</name>
<dbReference type="CDD" id="cd11288">
    <property type="entry name" value="gelsolin_S5_like"/>
    <property type="match status" value="1"/>
</dbReference>
<dbReference type="EMBL" id="JANQDX010000009">
    <property type="protein sequence ID" value="KAL0919691.1"/>
    <property type="molecule type" value="Genomic_DNA"/>
</dbReference>
<dbReference type="SUPFAM" id="SSF55753">
    <property type="entry name" value="Actin depolymerizing proteins"/>
    <property type="match status" value="6"/>
</dbReference>
<keyword evidence="3" id="KW-0677">Repeat</keyword>
<dbReference type="PRINTS" id="PR00597">
    <property type="entry name" value="GELSOLIN"/>
</dbReference>
<feature type="compositionally biased region" description="Polar residues" evidence="5">
    <location>
        <begin position="734"/>
        <end position="744"/>
    </location>
</feature>
<dbReference type="SMART" id="SM00262">
    <property type="entry name" value="GEL"/>
    <property type="match status" value="6"/>
</dbReference>
<dbReference type="PROSITE" id="PS51089">
    <property type="entry name" value="HP"/>
    <property type="match status" value="1"/>
</dbReference>
<proteinExistence type="predicted"/>
<feature type="compositionally biased region" description="Polar residues" evidence="5">
    <location>
        <begin position="779"/>
        <end position="788"/>
    </location>
</feature>
<dbReference type="Proteomes" id="UP001552299">
    <property type="component" value="Unassembled WGS sequence"/>
</dbReference>
<dbReference type="InterPro" id="IPR036886">
    <property type="entry name" value="Villin_headpiece_dom_sf"/>
</dbReference>
<reference evidence="7 8" key="1">
    <citation type="journal article" date="2024" name="Plant Biotechnol. J.">
        <title>Dendrobium thyrsiflorum genome and its molecular insights into genes involved in important horticultural traits.</title>
        <authorList>
            <person name="Chen B."/>
            <person name="Wang J.Y."/>
            <person name="Zheng P.J."/>
            <person name="Li K.L."/>
            <person name="Liang Y.M."/>
            <person name="Chen X.F."/>
            <person name="Zhang C."/>
            <person name="Zhao X."/>
            <person name="He X."/>
            <person name="Zhang G.Q."/>
            <person name="Liu Z.J."/>
            <person name="Xu Q."/>
        </authorList>
    </citation>
    <scope>NUCLEOTIDE SEQUENCE [LARGE SCALE GENOMIC DNA]</scope>
    <source>
        <strain evidence="7">GZMU011</strain>
    </source>
</reference>
<dbReference type="InterPro" id="IPR003128">
    <property type="entry name" value="Villin_headpiece"/>
</dbReference>
<dbReference type="GO" id="GO:0005856">
    <property type="term" value="C:cytoskeleton"/>
    <property type="evidence" value="ECO:0007669"/>
    <property type="project" value="UniProtKB-SubCell"/>
</dbReference>
<dbReference type="FunFam" id="3.40.20.10:FF:000001">
    <property type="entry name" value="Gelsolin"/>
    <property type="match status" value="1"/>
</dbReference>
<dbReference type="Pfam" id="PF02209">
    <property type="entry name" value="VHP"/>
    <property type="match status" value="1"/>
</dbReference>
<dbReference type="CDD" id="cd11289">
    <property type="entry name" value="gelsolin_S2_like"/>
    <property type="match status" value="1"/>
</dbReference>
<dbReference type="Pfam" id="PF00626">
    <property type="entry name" value="Gelsolin"/>
    <property type="match status" value="4"/>
</dbReference>
<dbReference type="PANTHER" id="PTHR11977">
    <property type="entry name" value="VILLIN"/>
    <property type="match status" value="1"/>
</dbReference>
<dbReference type="Gene3D" id="3.40.20.10">
    <property type="entry name" value="Severin"/>
    <property type="match status" value="6"/>
</dbReference>
<dbReference type="InterPro" id="IPR007123">
    <property type="entry name" value="Gelsolin-like_dom"/>
</dbReference>
<dbReference type="GO" id="GO:0007015">
    <property type="term" value="P:actin filament organization"/>
    <property type="evidence" value="ECO:0007669"/>
    <property type="project" value="UniProtKB-ARBA"/>
</dbReference>
<sequence length="918" mass="102314">MWSHGVDEAFRGAGAKAGLEIWCIENLRPVLIRKSSHGKFLSGSAYIVLNTAMLRSGNYQHDIHYWVGKDAEEDDSTMASDKALELDAALGSRAVHYKEVQGNETEKFLSYFKPCIIPIQGVFTSELQGDSNGAYRITLLACKGDHAIHVKEVPFSRSSLNHNDVFILDTESKIFLFSGCNSSIQERAKALEVVQYINENQHGGRSKVATIEDGKFVGDSDAGEFWSLFGGYAPIPRDSPNTKQDEKPSAAKLFGVNKCKLLPLDSPSLAKGLLSSDRCYLLDCDAEIFLWMGKTTLVSERKAAILAVEEFMRSQDRPVSIHTTFLTEGSETVKFKSYFKDWPQNTAPSLYIEGRGKVAAIFKHQGYDVKEIPEDDYQPIIDSNGILRVWLVNCHDITPLSSTEQSMLYTGDCYIVKYTYSENDKDNNLFYAWLGSNSTLEDRVDVISIMTRMTQLIKGSYVMAQICEGKEPPLFFSIFHSLIILKGGLSSGYKLFLSEQGIANEAFDKDKLALFRVQGSSPSNMQAIQVNPVSCSLNSSYCYILQDQTSFFTWFGSLSSPTDHDLVDRLLDQLNPLKHSTSVREGNEPDIFWSIVGGKADYPKEKAIKEHVEDPHLFACILEEGDFKGKEIFNFTQDDLTTEDVLLLDCHSEIYVWVGQHAILASPENALTLGKKFLEADILLEGLLQESAIYVIPEGNEPPFFTRYFEWDTSKSNMHGNSFEKKLAIVKGSTPITESPNRGIQKTHSRHSSEGLTGHSLIKSSTSDGLFMEGGSAAPTRSSTSVSLNRHGFMEQTSVSRELFITSPGQSNENSSPEDAPSESPSWAKEPTNSPAKLEAMVIGDNEENCDADNELQTFPYELLIVSSGTALAGIDVTRREAYLSIEDFKVKFGMNKKAFYKLPKWKQNKLKQALNLF</sequence>
<comment type="subcellular location">
    <subcellularLocation>
        <location evidence="1">Cytoplasm</location>
        <location evidence="1">Cytoskeleton</location>
    </subcellularLocation>
</comment>
<dbReference type="GO" id="GO:0051693">
    <property type="term" value="P:actin filament capping"/>
    <property type="evidence" value="ECO:0007669"/>
    <property type="project" value="UniProtKB-KW"/>
</dbReference>
<gene>
    <name evidence="7" type="ORF">M5K25_011805</name>
</gene>
<feature type="domain" description="HP" evidence="6">
    <location>
        <begin position="853"/>
        <end position="918"/>
    </location>
</feature>
<evidence type="ECO:0000313" key="7">
    <source>
        <dbReference type="EMBL" id="KAL0919691.1"/>
    </source>
</evidence>
<organism evidence="7 8">
    <name type="scientific">Dendrobium thyrsiflorum</name>
    <name type="common">Pinecone-like raceme dendrobium</name>
    <name type="synonym">Orchid</name>
    <dbReference type="NCBI Taxonomy" id="117978"/>
    <lineage>
        <taxon>Eukaryota</taxon>
        <taxon>Viridiplantae</taxon>
        <taxon>Streptophyta</taxon>
        <taxon>Embryophyta</taxon>
        <taxon>Tracheophyta</taxon>
        <taxon>Spermatophyta</taxon>
        <taxon>Magnoliopsida</taxon>
        <taxon>Liliopsida</taxon>
        <taxon>Asparagales</taxon>
        <taxon>Orchidaceae</taxon>
        <taxon>Epidendroideae</taxon>
        <taxon>Malaxideae</taxon>
        <taxon>Dendrobiinae</taxon>
        <taxon>Dendrobium</taxon>
    </lineage>
</organism>
<protein>
    <recommendedName>
        <fullName evidence="6">HP domain-containing protein</fullName>
    </recommendedName>
</protein>
<evidence type="ECO:0000313" key="8">
    <source>
        <dbReference type="Proteomes" id="UP001552299"/>
    </source>
</evidence>
<keyword evidence="4" id="KW-0206">Cytoskeleton</keyword>
<dbReference type="AlphaFoldDB" id="A0ABD0VAJ3"/>
<dbReference type="CDD" id="cd11290">
    <property type="entry name" value="gelsolin_S1_like"/>
    <property type="match status" value="1"/>
</dbReference>
<keyword evidence="4" id="KW-0963">Cytoplasm</keyword>
<dbReference type="InterPro" id="IPR007122">
    <property type="entry name" value="Villin/Gelsolin"/>
</dbReference>
<dbReference type="SUPFAM" id="SSF47050">
    <property type="entry name" value="VHP, Villin headpiece domain"/>
    <property type="match status" value="1"/>
</dbReference>
<dbReference type="PANTHER" id="PTHR11977:SF25">
    <property type="entry name" value="VILLIN-1"/>
    <property type="match status" value="1"/>
</dbReference>
<comment type="caution">
    <text evidence="7">The sequence shown here is derived from an EMBL/GenBank/DDBJ whole genome shotgun (WGS) entry which is preliminary data.</text>
</comment>
<evidence type="ECO:0000256" key="2">
    <source>
        <dbReference type="ARBA" id="ARBA00022467"/>
    </source>
</evidence>
<dbReference type="CDD" id="cd11293">
    <property type="entry name" value="gelsolin_S4_like"/>
    <property type="match status" value="1"/>
</dbReference>
<evidence type="ECO:0000256" key="4">
    <source>
        <dbReference type="ARBA" id="ARBA00023212"/>
    </source>
</evidence>
<evidence type="ECO:0000256" key="1">
    <source>
        <dbReference type="ARBA" id="ARBA00004245"/>
    </source>
</evidence>
<evidence type="ECO:0000259" key="6">
    <source>
        <dbReference type="PROSITE" id="PS51089"/>
    </source>
</evidence>
<evidence type="ECO:0000256" key="5">
    <source>
        <dbReference type="SAM" id="MobiDB-lite"/>
    </source>
</evidence>
<feature type="region of interest" description="Disordered" evidence="5">
    <location>
        <begin position="806"/>
        <end position="834"/>
    </location>
</feature>
<keyword evidence="8" id="KW-1185">Reference proteome</keyword>
<feature type="compositionally biased region" description="Low complexity" evidence="5">
    <location>
        <begin position="811"/>
        <end position="826"/>
    </location>
</feature>
<feature type="region of interest" description="Disordered" evidence="5">
    <location>
        <begin position="734"/>
        <end position="788"/>
    </location>
</feature>
<dbReference type="Gene3D" id="1.10.950.10">
    <property type="entry name" value="Villin headpiece domain"/>
    <property type="match status" value="1"/>
</dbReference>
<keyword evidence="2" id="KW-0117">Actin capping</keyword>
<evidence type="ECO:0000256" key="3">
    <source>
        <dbReference type="ARBA" id="ARBA00022737"/>
    </source>
</evidence>
<dbReference type="SMART" id="SM00153">
    <property type="entry name" value="VHP"/>
    <property type="match status" value="1"/>
</dbReference>